<dbReference type="Gene3D" id="1.10.287.130">
    <property type="match status" value="1"/>
</dbReference>
<dbReference type="InterPro" id="IPR001789">
    <property type="entry name" value="Sig_transdc_resp-reg_receiver"/>
</dbReference>
<feature type="domain" description="PAC" evidence="7">
    <location>
        <begin position="366"/>
        <end position="419"/>
    </location>
</feature>
<evidence type="ECO:0000313" key="9">
    <source>
        <dbReference type="Proteomes" id="UP001165427"/>
    </source>
</evidence>
<dbReference type="NCBIfam" id="TIGR00229">
    <property type="entry name" value="sensory_box"/>
    <property type="match status" value="2"/>
</dbReference>
<organism evidence="8 9">
    <name type="scientific">Desulfatitalea alkaliphila</name>
    <dbReference type="NCBI Taxonomy" id="2929485"/>
    <lineage>
        <taxon>Bacteria</taxon>
        <taxon>Pseudomonadati</taxon>
        <taxon>Thermodesulfobacteriota</taxon>
        <taxon>Desulfobacteria</taxon>
        <taxon>Desulfobacterales</taxon>
        <taxon>Desulfosarcinaceae</taxon>
        <taxon>Desulfatitalea</taxon>
    </lineage>
</organism>
<evidence type="ECO:0000256" key="1">
    <source>
        <dbReference type="ARBA" id="ARBA00000085"/>
    </source>
</evidence>
<dbReference type="Gene3D" id="3.30.450.20">
    <property type="entry name" value="PAS domain"/>
    <property type="match status" value="2"/>
</dbReference>
<dbReference type="PANTHER" id="PTHR43065:SF50">
    <property type="entry name" value="HISTIDINE KINASE"/>
    <property type="match status" value="1"/>
</dbReference>
<dbReference type="PROSITE" id="PS50113">
    <property type="entry name" value="PAC"/>
    <property type="match status" value="2"/>
</dbReference>
<dbReference type="GO" id="GO:0000160">
    <property type="term" value="P:phosphorelay signal transduction system"/>
    <property type="evidence" value="ECO:0007669"/>
    <property type="project" value="InterPro"/>
</dbReference>
<comment type="caution">
    <text evidence="8">The sequence shown here is derived from an EMBL/GenBank/DDBJ whole genome shotgun (WGS) entry which is preliminary data.</text>
</comment>
<evidence type="ECO:0000259" key="7">
    <source>
        <dbReference type="PROSITE" id="PS50113"/>
    </source>
</evidence>
<dbReference type="InterPro" id="IPR001610">
    <property type="entry name" value="PAC"/>
</dbReference>
<gene>
    <name evidence="8" type="ORF">MRX98_12925</name>
</gene>
<reference evidence="8" key="1">
    <citation type="submission" date="2022-04" db="EMBL/GenBank/DDBJ databases">
        <title>Desulfatitalea alkaliphila sp. nov., a novel anaerobic sulfate-reducing bacterium isolated from terrestrial mud volcano, Taman Peninsula, Russia.</title>
        <authorList>
            <person name="Khomyakova M.A."/>
            <person name="Merkel A.Y."/>
            <person name="Slobodkin A.I."/>
        </authorList>
    </citation>
    <scope>NUCLEOTIDE SEQUENCE</scope>
    <source>
        <strain evidence="8">M08but</strain>
    </source>
</reference>
<protein>
    <recommendedName>
        <fullName evidence="2">histidine kinase</fullName>
        <ecNumber evidence="2">2.7.13.3</ecNumber>
    </recommendedName>
</protein>
<dbReference type="Pfam" id="PF08448">
    <property type="entry name" value="PAS_4"/>
    <property type="match status" value="1"/>
</dbReference>
<evidence type="ECO:0000259" key="5">
    <source>
        <dbReference type="PROSITE" id="PS50110"/>
    </source>
</evidence>
<comment type="catalytic activity">
    <reaction evidence="1">
        <text>ATP + protein L-histidine = ADP + protein N-phospho-L-histidine.</text>
        <dbReference type="EC" id="2.7.13.3"/>
    </reaction>
</comment>
<dbReference type="CDD" id="cd17536">
    <property type="entry name" value="REC_YesN-like"/>
    <property type="match status" value="1"/>
</dbReference>
<dbReference type="InterPro" id="IPR003594">
    <property type="entry name" value="HATPase_dom"/>
</dbReference>
<feature type="domain" description="PAS" evidence="6">
    <location>
        <begin position="168"/>
        <end position="221"/>
    </location>
</feature>
<dbReference type="InterPro" id="IPR013656">
    <property type="entry name" value="PAS_4"/>
</dbReference>
<dbReference type="SMART" id="SM00091">
    <property type="entry name" value="PAS"/>
    <property type="match status" value="2"/>
</dbReference>
<dbReference type="SMART" id="SM00086">
    <property type="entry name" value="PAC"/>
    <property type="match status" value="2"/>
</dbReference>
<accession>A0AA41R206</accession>
<dbReference type="InterPro" id="IPR000014">
    <property type="entry name" value="PAS"/>
</dbReference>
<dbReference type="Pfam" id="PF00072">
    <property type="entry name" value="Response_reg"/>
    <property type="match status" value="1"/>
</dbReference>
<evidence type="ECO:0000259" key="4">
    <source>
        <dbReference type="PROSITE" id="PS50109"/>
    </source>
</evidence>
<dbReference type="GO" id="GO:0004673">
    <property type="term" value="F:protein histidine kinase activity"/>
    <property type="evidence" value="ECO:0007669"/>
    <property type="project" value="UniProtKB-EC"/>
</dbReference>
<dbReference type="RefSeq" id="WP_246909270.1">
    <property type="nucleotide sequence ID" value="NZ_JALJRB010000014.1"/>
</dbReference>
<evidence type="ECO:0000256" key="2">
    <source>
        <dbReference type="ARBA" id="ARBA00012438"/>
    </source>
</evidence>
<dbReference type="InterPro" id="IPR011006">
    <property type="entry name" value="CheY-like_superfamily"/>
</dbReference>
<dbReference type="CDD" id="cd00130">
    <property type="entry name" value="PAS"/>
    <property type="match status" value="1"/>
</dbReference>
<evidence type="ECO:0000256" key="3">
    <source>
        <dbReference type="PROSITE-ProRule" id="PRU00169"/>
    </source>
</evidence>
<keyword evidence="3" id="KW-0597">Phosphoprotein</keyword>
<dbReference type="SUPFAM" id="SSF55874">
    <property type="entry name" value="ATPase domain of HSP90 chaperone/DNA topoisomerase II/histidine kinase"/>
    <property type="match status" value="1"/>
</dbReference>
<proteinExistence type="predicted"/>
<dbReference type="InterPro" id="IPR005467">
    <property type="entry name" value="His_kinase_dom"/>
</dbReference>
<dbReference type="Proteomes" id="UP001165427">
    <property type="component" value="Unassembled WGS sequence"/>
</dbReference>
<dbReference type="EMBL" id="JALJRB010000014">
    <property type="protein sequence ID" value="MCJ8501482.1"/>
    <property type="molecule type" value="Genomic_DNA"/>
</dbReference>
<dbReference type="Pfam" id="PF02518">
    <property type="entry name" value="HATPase_c"/>
    <property type="match status" value="1"/>
</dbReference>
<dbReference type="PROSITE" id="PS50109">
    <property type="entry name" value="HIS_KIN"/>
    <property type="match status" value="1"/>
</dbReference>
<dbReference type="PROSITE" id="PS50112">
    <property type="entry name" value="PAS"/>
    <property type="match status" value="1"/>
</dbReference>
<dbReference type="Gene3D" id="3.40.50.2300">
    <property type="match status" value="1"/>
</dbReference>
<dbReference type="InterPro" id="IPR035965">
    <property type="entry name" value="PAS-like_dom_sf"/>
</dbReference>
<dbReference type="Pfam" id="PF13188">
    <property type="entry name" value="PAS_8"/>
    <property type="match status" value="1"/>
</dbReference>
<dbReference type="InterPro" id="IPR036890">
    <property type="entry name" value="HATPase_C_sf"/>
</dbReference>
<dbReference type="AlphaFoldDB" id="A0AA41R206"/>
<evidence type="ECO:0000259" key="6">
    <source>
        <dbReference type="PROSITE" id="PS50112"/>
    </source>
</evidence>
<dbReference type="InterPro" id="IPR000700">
    <property type="entry name" value="PAS-assoc_C"/>
</dbReference>
<dbReference type="SUPFAM" id="SSF55785">
    <property type="entry name" value="PYP-like sensor domain (PAS domain)"/>
    <property type="match status" value="2"/>
</dbReference>
<dbReference type="SMART" id="SM00387">
    <property type="entry name" value="HATPase_c"/>
    <property type="match status" value="1"/>
</dbReference>
<dbReference type="EC" id="2.7.13.3" evidence="2"/>
<dbReference type="Gene3D" id="3.30.565.10">
    <property type="entry name" value="Histidine kinase-like ATPase, C-terminal domain"/>
    <property type="match status" value="1"/>
</dbReference>
<name>A0AA41R206_9BACT</name>
<feature type="modified residue" description="4-aspartylphosphate" evidence="3">
    <location>
        <position position="52"/>
    </location>
</feature>
<feature type="domain" description="Histidine kinase" evidence="4">
    <location>
        <begin position="432"/>
        <end position="682"/>
    </location>
</feature>
<dbReference type="SMART" id="SM00448">
    <property type="entry name" value="REC"/>
    <property type="match status" value="1"/>
</dbReference>
<sequence>MNHILIVDDETPIRRLLAKILEGDGHACAVAADARQARELLAQTPFDLLLTDINMPGESGLDLARFVKETHRDTAIVFVSVMDDPDEARSALNIGAYGYLIKPFDRNQALITVGNALIRRQLEIEARGHRLNLENKVRERTAELSAAVNALEKAKIREAALARFHQDQSLFLQSLLEAIPSPLFYKDAAGVYQGCNPAFEQYVGRGRDRIVGRRLDDLFDPAVADHHHRVDQVLLQAPDKKLYEAPAPFADGTMREMLVSKASYQDIDGKVAGMVGVLVDITERKRMEQALRVSEAKYRTILENIGIGVALIDPEMRILELNHRMREWFPEIETMQQPICFQSLVTPPGEHVCGGCPVAMTLGNGEVHEAVLQRKTKRGERSLRIVSSAIRDDAGRIVAAIELVDDITEHMIMERELRQAQKLSSLGQLAAGVAHEINNPTGFVSSNLKTLGDYQQDLERLLADYAALKGAVQVAGDVAGLSDLIDRVSATEEEIDIDYIRQDAQALIAECREGTDRIRKIVDDLKHFAHPGLDQVQDTDINRELESTLSVVHNELKYKAEVVKELGDLPLIQANPQQLNQVFVNILVNAVQAIEKQGEIRVATRHLDDRVEIRIADTGCGIAEEHLNRIFDPFFTTKDVGQGTGLGMNIVYNIIQKHHGDIRVESRVGQGTTFIITLPVGAAPDEETDLDATAAHDGPRLAAAMAPGEPMAADGTSGD</sequence>
<feature type="domain" description="Response regulatory" evidence="5">
    <location>
        <begin position="3"/>
        <end position="117"/>
    </location>
</feature>
<dbReference type="PRINTS" id="PR00344">
    <property type="entry name" value="BCTRLSENSOR"/>
</dbReference>
<keyword evidence="9" id="KW-1185">Reference proteome</keyword>
<dbReference type="PROSITE" id="PS50110">
    <property type="entry name" value="RESPONSE_REGULATORY"/>
    <property type="match status" value="1"/>
</dbReference>
<dbReference type="SUPFAM" id="SSF52172">
    <property type="entry name" value="CheY-like"/>
    <property type="match status" value="1"/>
</dbReference>
<evidence type="ECO:0000313" key="8">
    <source>
        <dbReference type="EMBL" id="MCJ8501482.1"/>
    </source>
</evidence>
<feature type="domain" description="PAC" evidence="7">
    <location>
        <begin position="236"/>
        <end position="293"/>
    </location>
</feature>
<dbReference type="PANTHER" id="PTHR43065">
    <property type="entry name" value="SENSOR HISTIDINE KINASE"/>
    <property type="match status" value="1"/>
</dbReference>
<dbReference type="InterPro" id="IPR004358">
    <property type="entry name" value="Sig_transdc_His_kin-like_C"/>
</dbReference>